<keyword evidence="1" id="KW-0539">Nucleus</keyword>
<comment type="subcellular location">
    <subcellularLocation>
        <location evidence="1">Nucleus</location>
    </subcellularLocation>
</comment>
<dbReference type="SUPFAM" id="SSF54236">
    <property type="entry name" value="Ubiquitin-like"/>
    <property type="match status" value="1"/>
</dbReference>
<comment type="caution">
    <text evidence="3">The sequence shown here is derived from an EMBL/GenBank/DDBJ whole genome shotgun (WGS) entry which is preliminary data.</text>
</comment>
<dbReference type="InterPro" id="IPR000626">
    <property type="entry name" value="Ubiquitin-like_dom"/>
</dbReference>
<dbReference type="Gene3D" id="3.10.20.90">
    <property type="entry name" value="Phosphatidylinositol 3-kinase Catalytic Subunit, Chain A, domain 1"/>
    <property type="match status" value="1"/>
</dbReference>
<accession>A0AA88AS02</accession>
<comment type="similarity">
    <text evidence="1">Belongs to the ubiquitin family. SUMO subfamily.</text>
</comment>
<dbReference type="InterPro" id="IPR029071">
    <property type="entry name" value="Ubiquitin-like_domsf"/>
</dbReference>
<dbReference type="EMBL" id="BTGU01000038">
    <property type="protein sequence ID" value="GMN51658.1"/>
    <property type="molecule type" value="Genomic_DNA"/>
</dbReference>
<evidence type="ECO:0000313" key="3">
    <source>
        <dbReference type="EMBL" id="GMN51658.1"/>
    </source>
</evidence>
<keyword evidence="1" id="KW-0833">Ubl conjugation pathway</keyword>
<protein>
    <recommendedName>
        <fullName evidence="1">Small ubiquitin-related modifier</fullName>
        <shortName evidence="1">SUMO</shortName>
    </recommendedName>
</protein>
<dbReference type="SMART" id="SM00213">
    <property type="entry name" value="UBQ"/>
    <property type="match status" value="1"/>
</dbReference>
<dbReference type="PROSITE" id="PS50053">
    <property type="entry name" value="UBIQUITIN_2"/>
    <property type="match status" value="1"/>
</dbReference>
<evidence type="ECO:0000313" key="4">
    <source>
        <dbReference type="Proteomes" id="UP001187192"/>
    </source>
</evidence>
<dbReference type="PANTHER" id="PTHR10562">
    <property type="entry name" value="SMALL UBIQUITIN-RELATED MODIFIER"/>
    <property type="match status" value="1"/>
</dbReference>
<name>A0AA88AS02_FICCA</name>
<evidence type="ECO:0000256" key="1">
    <source>
        <dbReference type="RuleBase" id="RU361190"/>
    </source>
</evidence>
<dbReference type="Gramene" id="FCD_00023832-RA">
    <property type="protein sequence ID" value="FCD_00023832-RA:cds"/>
    <property type="gene ID" value="FCD_00023832"/>
</dbReference>
<organism evidence="3 4">
    <name type="scientific">Ficus carica</name>
    <name type="common">Common fig</name>
    <dbReference type="NCBI Taxonomy" id="3494"/>
    <lineage>
        <taxon>Eukaryota</taxon>
        <taxon>Viridiplantae</taxon>
        <taxon>Streptophyta</taxon>
        <taxon>Embryophyta</taxon>
        <taxon>Tracheophyta</taxon>
        <taxon>Spermatophyta</taxon>
        <taxon>Magnoliopsida</taxon>
        <taxon>eudicotyledons</taxon>
        <taxon>Gunneridae</taxon>
        <taxon>Pentapetalae</taxon>
        <taxon>rosids</taxon>
        <taxon>fabids</taxon>
        <taxon>Rosales</taxon>
        <taxon>Moraceae</taxon>
        <taxon>Ficeae</taxon>
        <taxon>Ficus</taxon>
    </lineage>
</organism>
<sequence>MSGVVKQEEETNPNVKPIHINVKVKNQDNVEVFFKIKRTSEMETLMRIYCEKMSLQLKTVAFFIDGRNIKPHNTPEQLEMEDGDEIDVFLHQLGGGVGI</sequence>
<evidence type="ECO:0000259" key="2">
    <source>
        <dbReference type="PROSITE" id="PS50053"/>
    </source>
</evidence>
<dbReference type="InterPro" id="IPR022617">
    <property type="entry name" value="Rad60/SUMO-like_dom"/>
</dbReference>
<proteinExistence type="inferred from homology"/>
<gene>
    <name evidence="3" type="ORF">TIFTF001_020821</name>
</gene>
<dbReference type="Proteomes" id="UP001187192">
    <property type="component" value="Unassembled WGS sequence"/>
</dbReference>
<keyword evidence="4" id="KW-1185">Reference proteome</keyword>
<dbReference type="GO" id="GO:0005634">
    <property type="term" value="C:nucleus"/>
    <property type="evidence" value="ECO:0007669"/>
    <property type="project" value="UniProtKB-SubCell"/>
</dbReference>
<dbReference type="Pfam" id="PF11976">
    <property type="entry name" value="Rad60-SLD"/>
    <property type="match status" value="1"/>
</dbReference>
<reference evidence="3" key="1">
    <citation type="submission" date="2023-07" db="EMBL/GenBank/DDBJ databases">
        <title>draft genome sequence of fig (Ficus carica).</title>
        <authorList>
            <person name="Takahashi T."/>
            <person name="Nishimura K."/>
        </authorList>
    </citation>
    <scope>NUCLEOTIDE SEQUENCE</scope>
</reference>
<dbReference type="AlphaFoldDB" id="A0AA88AS02"/>
<feature type="domain" description="Ubiquitin-like" evidence="2">
    <location>
        <begin position="18"/>
        <end position="95"/>
    </location>
</feature>